<accession>A0A7M1SQ15</accession>
<dbReference type="CDD" id="cd01392">
    <property type="entry name" value="HTH_LacI"/>
    <property type="match status" value="1"/>
</dbReference>
<dbReference type="SUPFAM" id="SSF47413">
    <property type="entry name" value="lambda repressor-like DNA-binding domains"/>
    <property type="match status" value="1"/>
</dbReference>
<keyword evidence="2 5" id="KW-0238">DNA-binding</keyword>
<dbReference type="Pfam" id="PF13377">
    <property type="entry name" value="Peripla_BP_3"/>
    <property type="match status" value="1"/>
</dbReference>
<dbReference type="Gene3D" id="1.10.260.40">
    <property type="entry name" value="lambda repressor-like DNA-binding domains"/>
    <property type="match status" value="1"/>
</dbReference>
<dbReference type="PANTHER" id="PTHR30146">
    <property type="entry name" value="LACI-RELATED TRANSCRIPTIONAL REPRESSOR"/>
    <property type="match status" value="1"/>
</dbReference>
<dbReference type="InterPro" id="IPR028082">
    <property type="entry name" value="Peripla_BP_I"/>
</dbReference>
<dbReference type="CDD" id="cd06267">
    <property type="entry name" value="PBP1_LacI_sugar_binding-like"/>
    <property type="match status" value="1"/>
</dbReference>
<sequence length="347" mass="36647">MPLVVAAAYGGPVVSEGERRQTTIYDVAAAAGVAPSTVSRAFSRPGRVRAETAERIRAVAAELGYRANPQARALTTTRTGMLALVLADVTNPVFAEVVRGAGRACERDGYTMLLAETEESAEKERAMVDRAQGSVDAIVLTSSRMSDAAIRQIAKVEPLVVLNREVPGVPSVLVDFEPAMRRITEHLAELGHRQITYVAGPEASWADGMRWRGLRLATEHLGIRLRRVGPVAPTVAGGQTAVVDWDDHRTSAVVAYNDMVAIGIVRRLAASGVRVPEDVSVVGFDNTPVGELVTPALTTVAAPLRALGETGASNAIALAAGARSRATDPIRLPTRLIARASTGPVRG</sequence>
<protein>
    <submittedName>
        <fullName evidence="5">LacI family DNA-binding transcriptional regulator</fullName>
    </submittedName>
</protein>
<proteinExistence type="predicted"/>
<evidence type="ECO:0000256" key="1">
    <source>
        <dbReference type="ARBA" id="ARBA00023015"/>
    </source>
</evidence>
<dbReference type="EMBL" id="CP063169">
    <property type="protein sequence ID" value="QOR69267.1"/>
    <property type="molecule type" value="Genomic_DNA"/>
</dbReference>
<gene>
    <name evidence="5" type="ORF">IM660_11150</name>
</gene>
<dbReference type="PANTHER" id="PTHR30146:SF147">
    <property type="entry name" value="HTH-TYPE TRANSCRIPTIONAL REGULATOR DEGA"/>
    <property type="match status" value="1"/>
</dbReference>
<dbReference type="Proteomes" id="UP000593758">
    <property type="component" value="Chromosome"/>
</dbReference>
<dbReference type="SMART" id="SM00354">
    <property type="entry name" value="HTH_LACI"/>
    <property type="match status" value="1"/>
</dbReference>
<evidence type="ECO:0000313" key="5">
    <source>
        <dbReference type="EMBL" id="QOR69267.1"/>
    </source>
</evidence>
<keyword evidence="6" id="KW-1185">Reference proteome</keyword>
<dbReference type="InterPro" id="IPR010982">
    <property type="entry name" value="Lambda_DNA-bd_dom_sf"/>
</dbReference>
<dbReference type="KEGG" id="halt:IM660_11150"/>
<evidence type="ECO:0000256" key="2">
    <source>
        <dbReference type="ARBA" id="ARBA00023125"/>
    </source>
</evidence>
<evidence type="ECO:0000256" key="3">
    <source>
        <dbReference type="ARBA" id="ARBA00023163"/>
    </source>
</evidence>
<dbReference type="PROSITE" id="PS50932">
    <property type="entry name" value="HTH_LACI_2"/>
    <property type="match status" value="1"/>
</dbReference>
<keyword evidence="3" id="KW-0804">Transcription</keyword>
<dbReference type="GO" id="GO:0003700">
    <property type="term" value="F:DNA-binding transcription factor activity"/>
    <property type="evidence" value="ECO:0007669"/>
    <property type="project" value="TreeGrafter"/>
</dbReference>
<dbReference type="SUPFAM" id="SSF53822">
    <property type="entry name" value="Periplasmic binding protein-like I"/>
    <property type="match status" value="1"/>
</dbReference>
<dbReference type="GO" id="GO:0000976">
    <property type="term" value="F:transcription cis-regulatory region binding"/>
    <property type="evidence" value="ECO:0007669"/>
    <property type="project" value="TreeGrafter"/>
</dbReference>
<dbReference type="InterPro" id="IPR000843">
    <property type="entry name" value="HTH_LacI"/>
</dbReference>
<dbReference type="InterPro" id="IPR046335">
    <property type="entry name" value="LacI/GalR-like_sensor"/>
</dbReference>
<evidence type="ECO:0000313" key="6">
    <source>
        <dbReference type="Proteomes" id="UP000593758"/>
    </source>
</evidence>
<reference evidence="5 6" key="1">
    <citation type="submission" date="2020-10" db="EMBL/GenBank/DDBJ databases">
        <title>Haloactinobacterium sp. RN3S43, a bacterium isolated from saline soil.</title>
        <authorList>
            <person name="Sun J.-Q."/>
        </authorList>
    </citation>
    <scope>NUCLEOTIDE SEQUENCE [LARGE SCALE GENOMIC DNA]</scope>
    <source>
        <strain evidence="5 6">RN3S43</strain>
    </source>
</reference>
<name>A0A7M1SQ15_9MICO</name>
<keyword evidence="1" id="KW-0805">Transcription regulation</keyword>
<feature type="domain" description="HTH lacI-type" evidence="4">
    <location>
        <begin position="22"/>
        <end position="76"/>
    </location>
</feature>
<dbReference type="Pfam" id="PF00356">
    <property type="entry name" value="LacI"/>
    <property type="match status" value="1"/>
</dbReference>
<evidence type="ECO:0000259" key="4">
    <source>
        <dbReference type="PROSITE" id="PS50932"/>
    </source>
</evidence>
<dbReference type="AlphaFoldDB" id="A0A7M1SQ15"/>
<dbReference type="Gene3D" id="3.40.50.2300">
    <property type="match status" value="2"/>
</dbReference>
<organism evidence="5 6">
    <name type="scientific">Ruania alkalisoli</name>
    <dbReference type="NCBI Taxonomy" id="2779775"/>
    <lineage>
        <taxon>Bacteria</taxon>
        <taxon>Bacillati</taxon>
        <taxon>Actinomycetota</taxon>
        <taxon>Actinomycetes</taxon>
        <taxon>Micrococcales</taxon>
        <taxon>Ruaniaceae</taxon>
        <taxon>Ruania</taxon>
    </lineage>
</organism>